<dbReference type="InterPro" id="IPR035447">
    <property type="entry name" value="DNA_topo_I_N_sf"/>
</dbReference>
<evidence type="ECO:0000259" key="1">
    <source>
        <dbReference type="Pfam" id="PF01028"/>
    </source>
</evidence>
<dbReference type="RefSeq" id="WP_078812066.1">
    <property type="nucleotide sequence ID" value="NZ_FUYE01000002.1"/>
</dbReference>
<dbReference type="InterPro" id="IPR013500">
    <property type="entry name" value="TopoI_cat_euk"/>
</dbReference>
<dbReference type="Gene3D" id="3.30.66.10">
    <property type="entry name" value="DNA topoisomerase I domain"/>
    <property type="match status" value="1"/>
</dbReference>
<keyword evidence="4" id="KW-1185">Reference proteome</keyword>
<accession>A0A1T4WZW3</accession>
<dbReference type="OrthoDB" id="9778962at2"/>
<gene>
    <name evidence="3" type="ORF">SAMN02745166_00870</name>
</gene>
<dbReference type="STRING" id="48467.SAMN02745166_00870"/>
<dbReference type="GO" id="GO:0006265">
    <property type="term" value="P:DNA topological change"/>
    <property type="evidence" value="ECO:0007669"/>
    <property type="project" value="InterPro"/>
</dbReference>
<feature type="domain" description="DNA topoisomerase I catalytic core eukaryotic-type" evidence="1">
    <location>
        <begin position="94"/>
        <end position="310"/>
    </location>
</feature>
<evidence type="ECO:0000259" key="2">
    <source>
        <dbReference type="Pfam" id="PF21338"/>
    </source>
</evidence>
<dbReference type="SUPFAM" id="SSF56349">
    <property type="entry name" value="DNA breaking-rejoining enzymes"/>
    <property type="match status" value="1"/>
</dbReference>
<dbReference type="GO" id="GO:0003677">
    <property type="term" value="F:DNA binding"/>
    <property type="evidence" value="ECO:0007669"/>
    <property type="project" value="InterPro"/>
</dbReference>
<dbReference type="InterPro" id="IPR014711">
    <property type="entry name" value="TopoI_cat_a-hlx-sub_euk"/>
</dbReference>
<keyword evidence="3" id="KW-0413">Isomerase</keyword>
<dbReference type="Gene3D" id="1.10.132.120">
    <property type="match status" value="1"/>
</dbReference>
<dbReference type="Pfam" id="PF21338">
    <property type="entry name" value="Top1B_N_bact"/>
    <property type="match status" value="1"/>
</dbReference>
<dbReference type="PROSITE" id="PS52038">
    <property type="entry name" value="TOPO_IB_2"/>
    <property type="match status" value="1"/>
</dbReference>
<dbReference type="InterPro" id="IPR011010">
    <property type="entry name" value="DNA_brk_join_enz"/>
</dbReference>
<proteinExistence type="predicted"/>
<name>A0A1T4WZW3_9BACT</name>
<feature type="domain" description="DNA topoisomerase IB N-terminal" evidence="2">
    <location>
        <begin position="35"/>
        <end position="83"/>
    </location>
</feature>
<sequence>MNSTPSDAITAARAAGLRYSQDTQPGLTRQSRDSGFIYLDTHGHRLKDQEALERIQALVIPPAWTSVWICPYPNGHLQATGRDSRGRKQYRYHSQWAEHRDESKFTHMIAFARALPRIRKRVEKDLRQPGLPRTKVLAAILQLLEATLIRVGNDEYARTNRSYGLTTLHNHHVKVNSGTVRFSFRGKSGKYHQVTLKERRLAGIVKRCQDMPGQELLAYVDDTGQVHDVGSQDVNDYLRDISRGDFSAKDYRTWAGTVLAAIALQEFEEVTSESQAKKNIVSAVEAVAKMLGNTPSVCRKCYVHPIILESYFEGQTIATLKETVSGKIDRSLSKLKPEEAAVLVLLQKRLKAHRRRLSPRK</sequence>
<protein>
    <submittedName>
        <fullName evidence="3">DNA topoisomerase-1</fullName>
    </submittedName>
</protein>
<dbReference type="AlphaFoldDB" id="A0A1T4WZW3"/>
<organism evidence="3 4">
    <name type="scientific">Prosthecobacter debontii</name>
    <dbReference type="NCBI Taxonomy" id="48467"/>
    <lineage>
        <taxon>Bacteria</taxon>
        <taxon>Pseudomonadati</taxon>
        <taxon>Verrucomicrobiota</taxon>
        <taxon>Verrucomicrobiia</taxon>
        <taxon>Verrucomicrobiales</taxon>
        <taxon>Verrucomicrobiaceae</taxon>
        <taxon>Prosthecobacter</taxon>
    </lineage>
</organism>
<dbReference type="InterPro" id="IPR049331">
    <property type="entry name" value="Top1B_N_bact"/>
</dbReference>
<dbReference type="SUPFAM" id="SSF55869">
    <property type="entry name" value="DNA topoisomerase I domain"/>
    <property type="match status" value="1"/>
</dbReference>
<reference evidence="4" key="1">
    <citation type="submission" date="2017-02" db="EMBL/GenBank/DDBJ databases">
        <authorList>
            <person name="Varghese N."/>
            <person name="Submissions S."/>
        </authorList>
    </citation>
    <scope>NUCLEOTIDE SEQUENCE [LARGE SCALE GENOMIC DNA]</scope>
    <source>
        <strain evidence="4">ATCC 700200</strain>
    </source>
</reference>
<evidence type="ECO:0000313" key="3">
    <source>
        <dbReference type="EMBL" id="SKA82151.1"/>
    </source>
</evidence>
<dbReference type="EMBL" id="FUYE01000002">
    <property type="protein sequence ID" value="SKA82151.1"/>
    <property type="molecule type" value="Genomic_DNA"/>
</dbReference>
<dbReference type="Pfam" id="PF01028">
    <property type="entry name" value="Topoisom_I"/>
    <property type="match status" value="1"/>
</dbReference>
<evidence type="ECO:0000313" key="4">
    <source>
        <dbReference type="Proteomes" id="UP000190774"/>
    </source>
</evidence>
<dbReference type="GO" id="GO:0003917">
    <property type="term" value="F:DNA topoisomerase type I (single strand cut, ATP-independent) activity"/>
    <property type="evidence" value="ECO:0007669"/>
    <property type="project" value="InterPro"/>
</dbReference>
<dbReference type="Gene3D" id="3.90.15.10">
    <property type="entry name" value="Topoisomerase I, Chain A, domain 3"/>
    <property type="match status" value="1"/>
</dbReference>
<dbReference type="Proteomes" id="UP000190774">
    <property type="component" value="Unassembled WGS sequence"/>
</dbReference>